<protein>
    <submittedName>
        <fullName evidence="1">Uncharacterized protein</fullName>
    </submittedName>
</protein>
<comment type="caution">
    <text evidence="1">The sequence shown here is derived from an EMBL/GenBank/DDBJ whole genome shotgun (WGS) entry which is preliminary data.</text>
</comment>
<reference evidence="1" key="1">
    <citation type="submission" date="2019-08" db="EMBL/GenBank/DDBJ databases">
        <title>The improved chromosome-level genome for the pearl oyster Pinctada fucata martensii using PacBio sequencing and Hi-C.</title>
        <authorList>
            <person name="Zheng Z."/>
        </authorList>
    </citation>
    <scope>NUCLEOTIDE SEQUENCE</scope>
    <source>
        <strain evidence="1">ZZ-2019</strain>
        <tissue evidence="1">Adductor muscle</tissue>
    </source>
</reference>
<evidence type="ECO:0000313" key="2">
    <source>
        <dbReference type="Proteomes" id="UP001186944"/>
    </source>
</evidence>
<dbReference type="AlphaFoldDB" id="A0AA89C276"/>
<evidence type="ECO:0000313" key="1">
    <source>
        <dbReference type="EMBL" id="KAK3096481.1"/>
    </source>
</evidence>
<organism evidence="1 2">
    <name type="scientific">Pinctada imbricata</name>
    <name type="common">Atlantic pearl-oyster</name>
    <name type="synonym">Pinctada martensii</name>
    <dbReference type="NCBI Taxonomy" id="66713"/>
    <lineage>
        <taxon>Eukaryota</taxon>
        <taxon>Metazoa</taxon>
        <taxon>Spiralia</taxon>
        <taxon>Lophotrochozoa</taxon>
        <taxon>Mollusca</taxon>
        <taxon>Bivalvia</taxon>
        <taxon>Autobranchia</taxon>
        <taxon>Pteriomorphia</taxon>
        <taxon>Pterioida</taxon>
        <taxon>Pterioidea</taxon>
        <taxon>Pteriidae</taxon>
        <taxon>Pinctada</taxon>
    </lineage>
</organism>
<accession>A0AA89C276</accession>
<gene>
    <name evidence="1" type="ORF">FSP39_000595</name>
</gene>
<sequence length="178" mass="17683">MRMAMLSKMFGGGGAGGAAGGMGTGLGGMDPFTTMALLKGGGGGSNKALSMIAMMNMLKPNPAPAAATNALTVADPAAAAAAAAATSVGGAAAGGTAMMTSPVMTAPVVDPMTNTLMQMSLCQRSEAAAESRICTPLTCKLQSLARHGNPNLLQCRPLLGCCFSDMKSMVMANMLKSM</sequence>
<dbReference type="EMBL" id="VSWD01000007">
    <property type="protein sequence ID" value="KAK3096481.1"/>
    <property type="molecule type" value="Genomic_DNA"/>
</dbReference>
<proteinExistence type="predicted"/>
<name>A0AA89C276_PINIB</name>
<keyword evidence="2" id="KW-1185">Reference proteome</keyword>
<dbReference type="Proteomes" id="UP001186944">
    <property type="component" value="Unassembled WGS sequence"/>
</dbReference>